<keyword evidence="1" id="KW-0472">Membrane</keyword>
<dbReference type="Proteomes" id="UP000772434">
    <property type="component" value="Unassembled WGS sequence"/>
</dbReference>
<protein>
    <submittedName>
        <fullName evidence="2">Uncharacterized protein</fullName>
    </submittedName>
</protein>
<evidence type="ECO:0000256" key="1">
    <source>
        <dbReference type="SAM" id="Phobius"/>
    </source>
</evidence>
<evidence type="ECO:0000313" key="3">
    <source>
        <dbReference type="Proteomes" id="UP000772434"/>
    </source>
</evidence>
<name>A0A9P5PIP2_9AGAR</name>
<reference evidence="2" key="1">
    <citation type="submission" date="2020-11" db="EMBL/GenBank/DDBJ databases">
        <authorList>
            <consortium name="DOE Joint Genome Institute"/>
            <person name="Ahrendt S."/>
            <person name="Riley R."/>
            <person name="Andreopoulos W."/>
            <person name="Labutti K."/>
            <person name="Pangilinan J."/>
            <person name="Ruiz-Duenas F.J."/>
            <person name="Barrasa J.M."/>
            <person name="Sanchez-Garcia M."/>
            <person name="Camarero S."/>
            <person name="Miyauchi S."/>
            <person name="Serrano A."/>
            <person name="Linde D."/>
            <person name="Babiker R."/>
            <person name="Drula E."/>
            <person name="Ayuso-Fernandez I."/>
            <person name="Pacheco R."/>
            <person name="Padilla G."/>
            <person name="Ferreira P."/>
            <person name="Barriuso J."/>
            <person name="Kellner H."/>
            <person name="Castanera R."/>
            <person name="Alfaro M."/>
            <person name="Ramirez L."/>
            <person name="Pisabarro A.G."/>
            <person name="Kuo A."/>
            <person name="Tritt A."/>
            <person name="Lipzen A."/>
            <person name="He G."/>
            <person name="Yan M."/>
            <person name="Ng V."/>
            <person name="Cullen D."/>
            <person name="Martin F."/>
            <person name="Rosso M.-N."/>
            <person name="Henrissat B."/>
            <person name="Hibbett D."/>
            <person name="Martinez A.T."/>
            <person name="Grigoriev I.V."/>
        </authorList>
    </citation>
    <scope>NUCLEOTIDE SEQUENCE</scope>
    <source>
        <strain evidence="2">AH 40177</strain>
    </source>
</reference>
<proteinExistence type="predicted"/>
<dbReference type="OrthoDB" id="3226582at2759"/>
<comment type="caution">
    <text evidence="2">The sequence shown here is derived from an EMBL/GenBank/DDBJ whole genome shotgun (WGS) entry which is preliminary data.</text>
</comment>
<feature type="transmembrane region" description="Helical" evidence="1">
    <location>
        <begin position="30"/>
        <end position="51"/>
    </location>
</feature>
<dbReference type="AlphaFoldDB" id="A0A9P5PIP2"/>
<feature type="transmembrane region" description="Helical" evidence="1">
    <location>
        <begin position="207"/>
        <end position="228"/>
    </location>
</feature>
<feature type="transmembrane region" description="Helical" evidence="1">
    <location>
        <begin position="63"/>
        <end position="84"/>
    </location>
</feature>
<accession>A0A9P5PIP2</accession>
<keyword evidence="3" id="KW-1185">Reference proteome</keyword>
<gene>
    <name evidence="2" type="ORF">BDP27DRAFT_1426363</name>
</gene>
<keyword evidence="1" id="KW-0812">Transmembrane</keyword>
<sequence length="326" mass="35387">MYTSDSTISEVEATSDIVVAAAFAATRPGFIMMTFVILFYGAYTIIFSLYGYLQAQQHGRNRYYQITVMFLYMLATTALVLAILEYNQENLLLFSVVFNNAIGGAFFDPVVQAHFSAFESIDIAEAAVYVTANIIADALLLYRCYVVWGARKYIILGPFLISLTNTALGLAAAVLEQKSSDRILIAVAANLGENASLKAVSAISTSFLAVNLVTNIVLTGLIAGRIWWISQETRRSLPGVGGKNLNSIVAMILESGSLYPVALAICLGLNKANTEASIEPVLTVIVGMAPTLIMVRADLGISVQINSDEKDLELHESRILSPYPRF</sequence>
<feature type="transmembrane region" description="Helical" evidence="1">
    <location>
        <begin position="123"/>
        <end position="142"/>
    </location>
</feature>
<dbReference type="EMBL" id="JADNRY010000134">
    <property type="protein sequence ID" value="KAF9063984.1"/>
    <property type="molecule type" value="Genomic_DNA"/>
</dbReference>
<keyword evidence="1" id="KW-1133">Transmembrane helix</keyword>
<organism evidence="2 3">
    <name type="scientific">Rhodocollybia butyracea</name>
    <dbReference type="NCBI Taxonomy" id="206335"/>
    <lineage>
        <taxon>Eukaryota</taxon>
        <taxon>Fungi</taxon>
        <taxon>Dikarya</taxon>
        <taxon>Basidiomycota</taxon>
        <taxon>Agaricomycotina</taxon>
        <taxon>Agaricomycetes</taxon>
        <taxon>Agaricomycetidae</taxon>
        <taxon>Agaricales</taxon>
        <taxon>Marasmiineae</taxon>
        <taxon>Omphalotaceae</taxon>
        <taxon>Rhodocollybia</taxon>
    </lineage>
</organism>
<evidence type="ECO:0000313" key="2">
    <source>
        <dbReference type="EMBL" id="KAF9063984.1"/>
    </source>
</evidence>
<feature type="transmembrane region" description="Helical" evidence="1">
    <location>
        <begin position="154"/>
        <end position="175"/>
    </location>
</feature>